<evidence type="ECO:0000313" key="8">
    <source>
        <dbReference type="EMBL" id="SUQ27272.1"/>
    </source>
</evidence>
<evidence type="ECO:0000313" key="9">
    <source>
        <dbReference type="Proteomes" id="UP000057088"/>
    </source>
</evidence>
<reference evidence="7 10" key="3">
    <citation type="submission" date="2018-06" db="EMBL/GenBank/DDBJ databases">
        <authorList>
            <consortium name="Pathogen Informatics"/>
            <person name="Doyle S."/>
        </authorList>
    </citation>
    <scope>NUCLEOTIDE SEQUENCE [LARGE SCALE GENOMIC DNA]</scope>
    <source>
        <strain evidence="7 10">NCTC11327</strain>
    </source>
</reference>
<dbReference type="EMBL" id="CP014034">
    <property type="protein sequence ID" value="AMF92426.1"/>
    <property type="molecule type" value="Genomic_DNA"/>
</dbReference>
<sequence>MTLYKQLVAGMVTVLILLMICVFIIEFKTTRNNLEQQQRSEVSNTINTVGLALAPYLENKDTVAAESVINALFDGSTYSVVRLRFLDDDAEIVRAYPIKPSQVPQWFTNLNLFEPIHDRRVVTSGWLQLAEVEIVSHPGEAYAQLWQALIRLCLAFGSITLVGLMAIALIVRHALKPLQMIVQKMAQIARNQFGDPLPLPDTRDLTAVVEGINSMSAQVEKYFKAQAQEAQMLRERAYIDPVSQLGNRAYYMNQLNGWLSENAVGGVAILQAQFIKELYEEKGYEAGDGMVRDLAAQLKATVTTPNATIARISTDEFGLILPNLDESELRLVADGLINAIQVVNPDPTGMAAADASLGVVHNKESKTSTEMLSLLDNAVATSKANPELKYGFVTSATHQVVMGKQQWKALVEEAIHHDWVTFRFQAANHSDGQTFHREVFSAIEKDNVRYSANQYLFALEQLHASHLFDQYVLQAMVEKLDAGELTDTLAINIAQSSIEQPSFIRWVTQLLARHKTVCDKLHFEIPESCFVNAPHHTALFCHAVRSAGAGFGVDNYGRNFQSLDYINEFRPDYVKLDYLFTHHLDDEKQKFTLTSISRTAHDLGVTTIASRVETQVQLDFLSEHFIDVFQGFIVDR</sequence>
<evidence type="ECO:0000256" key="1">
    <source>
        <dbReference type="SAM" id="Phobius"/>
    </source>
</evidence>
<dbReference type="Gene3D" id="3.20.20.450">
    <property type="entry name" value="EAL domain"/>
    <property type="match status" value="1"/>
</dbReference>
<keyword evidence="9" id="KW-1185">Reference proteome</keyword>
<evidence type="ECO:0000313" key="10">
    <source>
        <dbReference type="Proteomes" id="UP000254626"/>
    </source>
</evidence>
<reference evidence="5" key="2">
    <citation type="submission" date="2018-01" db="EMBL/GenBank/DDBJ databases">
        <title>FDA dAtabase for Regulatory Grade micrObial Sequences (FDA-ARGOS): Supporting development and validation of Infectious Disease Dx tests.</title>
        <authorList>
            <person name="Hoffmann M."/>
            <person name="Allard M."/>
            <person name="Evans P."/>
            <person name="Brown E."/>
            <person name="Tallon L."/>
            <person name="Sadzewicz L."/>
            <person name="Sengamalay N."/>
            <person name="Ott S."/>
            <person name="Godinez A."/>
            <person name="Nagaraj S."/>
            <person name="Vyas G."/>
            <person name="Aluvathingal J."/>
            <person name="Nadendla S."/>
            <person name="Geyer C."/>
            <person name="Sichtig H."/>
        </authorList>
    </citation>
    <scope>NUCLEOTIDE SEQUENCE</scope>
    <source>
        <strain evidence="5">ATCC 33809</strain>
    </source>
</reference>
<evidence type="ECO:0000313" key="7">
    <source>
        <dbReference type="EMBL" id="SUQ26694.1"/>
    </source>
</evidence>
<dbReference type="SMART" id="SM00052">
    <property type="entry name" value="EAL"/>
    <property type="match status" value="1"/>
</dbReference>
<evidence type="ECO:0000313" key="5">
    <source>
        <dbReference type="EMBL" id="AMF92426.1"/>
    </source>
</evidence>
<dbReference type="InterPro" id="IPR032244">
    <property type="entry name" value="LapD_MoxY_N"/>
</dbReference>
<dbReference type="GO" id="GO:0007165">
    <property type="term" value="P:signal transduction"/>
    <property type="evidence" value="ECO:0007669"/>
    <property type="project" value="InterPro"/>
</dbReference>
<feature type="transmembrane region" description="Helical" evidence="1">
    <location>
        <begin position="7"/>
        <end position="25"/>
    </location>
</feature>
<feature type="transmembrane region" description="Helical" evidence="1">
    <location>
        <begin position="148"/>
        <end position="171"/>
    </location>
</feature>
<dbReference type="GeneID" id="29384058"/>
<dbReference type="Pfam" id="PF00990">
    <property type="entry name" value="GGDEF"/>
    <property type="match status" value="1"/>
</dbReference>
<dbReference type="Proteomes" id="UP000254626">
    <property type="component" value="Unassembled WGS sequence"/>
</dbReference>
<dbReference type="InterPro" id="IPR042461">
    <property type="entry name" value="LapD_MoxY_peri_C"/>
</dbReference>
<dbReference type="SUPFAM" id="SSF55073">
    <property type="entry name" value="Nucleotide cyclase"/>
    <property type="match status" value="1"/>
</dbReference>
<evidence type="ECO:0000259" key="2">
    <source>
        <dbReference type="PROSITE" id="PS50883"/>
    </source>
</evidence>
<keyword evidence="1" id="KW-1133">Transmembrane helix</keyword>
<reference evidence="9" key="1">
    <citation type="submission" date="2015-12" db="EMBL/GenBank/DDBJ databases">
        <title>FDA dAtabase for Regulatory Grade micrObial Sequences (FDA-ARGOS): Supporting development and validation of Infectious Disease Dx tests.</title>
        <authorList>
            <person name="Hoffmann M."/>
            <person name="Allard M."/>
            <person name="Evans P."/>
            <person name="Brown E."/>
            <person name="Tallon L.J."/>
            <person name="Sadzewicz L."/>
            <person name="Sengamalay N."/>
            <person name="Ott S."/>
            <person name="Godinez A."/>
            <person name="Nagaraj S."/>
            <person name="Vyas G."/>
            <person name="Aluvathingal J."/>
            <person name="Nadendla S."/>
            <person name="Geyer C."/>
            <person name="Sichtig H."/>
        </authorList>
    </citation>
    <scope>NUCLEOTIDE SEQUENCE [LARGE SCALE GENOMIC DNA]</scope>
    <source>
        <strain evidence="9">ATCC 33809</strain>
    </source>
</reference>
<accession>A0A0X8LI66</accession>
<dbReference type="InterPro" id="IPR043128">
    <property type="entry name" value="Rev_trsase/Diguanyl_cyclase"/>
</dbReference>
<evidence type="ECO:0000259" key="3">
    <source>
        <dbReference type="PROSITE" id="PS50885"/>
    </source>
</evidence>
<gene>
    <name evidence="7" type="primary">cph2_8</name>
    <name evidence="8" type="synonym">cph2_10</name>
    <name evidence="5" type="ORF">AL536_02805</name>
    <name evidence="6" type="ORF">AL536_07630</name>
    <name evidence="7" type="ORF">NCTC11327_03556</name>
    <name evidence="8" type="ORF">NCTC11327_04145</name>
</gene>
<name>A0A0X8LI66_VIBFL</name>
<dbReference type="EMBL" id="CP014034">
    <property type="protein sequence ID" value="AMF93313.1"/>
    <property type="molecule type" value="Genomic_DNA"/>
</dbReference>
<dbReference type="Gene3D" id="6.20.270.20">
    <property type="entry name" value="LapD/MoxY periplasmic domain"/>
    <property type="match status" value="1"/>
</dbReference>
<dbReference type="InterPro" id="IPR029787">
    <property type="entry name" value="Nucleotide_cyclase"/>
</dbReference>
<dbReference type="PROSITE" id="PS50885">
    <property type="entry name" value="HAMP"/>
    <property type="match status" value="1"/>
</dbReference>
<dbReference type="Gene3D" id="3.30.110.200">
    <property type="match status" value="1"/>
</dbReference>
<dbReference type="AlphaFoldDB" id="A0A0X8LI66"/>
<feature type="domain" description="EAL" evidence="2">
    <location>
        <begin position="404"/>
        <end position="636"/>
    </location>
</feature>
<feature type="domain" description="GGDEF" evidence="4">
    <location>
        <begin position="263"/>
        <end position="395"/>
    </location>
</feature>
<dbReference type="PANTHER" id="PTHR33121">
    <property type="entry name" value="CYCLIC DI-GMP PHOSPHODIESTERASE PDEF"/>
    <property type="match status" value="1"/>
</dbReference>
<dbReference type="PROSITE" id="PS50883">
    <property type="entry name" value="EAL"/>
    <property type="match status" value="1"/>
</dbReference>
<dbReference type="EMBL" id="UHIP01000002">
    <property type="protein sequence ID" value="SUQ26694.1"/>
    <property type="molecule type" value="Genomic_DNA"/>
</dbReference>
<dbReference type="EMBL" id="UHIP01000002">
    <property type="protein sequence ID" value="SUQ27272.1"/>
    <property type="molecule type" value="Genomic_DNA"/>
</dbReference>
<dbReference type="Pfam" id="PF16448">
    <property type="entry name" value="LapD_MoxY_N"/>
    <property type="match status" value="1"/>
</dbReference>
<dbReference type="SMART" id="SM00267">
    <property type="entry name" value="GGDEF"/>
    <property type="match status" value="1"/>
</dbReference>
<evidence type="ECO:0000313" key="6">
    <source>
        <dbReference type="EMBL" id="AMF93313.1"/>
    </source>
</evidence>
<dbReference type="InterPro" id="IPR003660">
    <property type="entry name" value="HAMP_dom"/>
</dbReference>
<dbReference type="RefSeq" id="WP_061055548.1">
    <property type="nucleotide sequence ID" value="NZ_CABLBX010000030.1"/>
</dbReference>
<dbReference type="PROSITE" id="PS50887">
    <property type="entry name" value="GGDEF"/>
    <property type="match status" value="1"/>
</dbReference>
<dbReference type="KEGG" id="vfl:AL536_02805"/>
<proteinExistence type="predicted"/>
<dbReference type="InterPro" id="IPR000160">
    <property type="entry name" value="GGDEF_dom"/>
</dbReference>
<dbReference type="InterPro" id="IPR050706">
    <property type="entry name" value="Cyclic-di-GMP_PDE-like"/>
</dbReference>
<dbReference type="CDD" id="cd01948">
    <property type="entry name" value="EAL"/>
    <property type="match status" value="1"/>
</dbReference>
<dbReference type="SMART" id="SM00304">
    <property type="entry name" value="HAMP"/>
    <property type="match status" value="1"/>
</dbReference>
<dbReference type="GO" id="GO:0016020">
    <property type="term" value="C:membrane"/>
    <property type="evidence" value="ECO:0007669"/>
    <property type="project" value="InterPro"/>
</dbReference>
<dbReference type="Proteomes" id="UP000057088">
    <property type="component" value="Chromosome 1"/>
</dbReference>
<dbReference type="KEGG" id="vfl:AL536_07630"/>
<dbReference type="OrthoDB" id="5894408at2"/>
<keyword evidence="1" id="KW-0472">Membrane</keyword>
<dbReference type="InterPro" id="IPR035919">
    <property type="entry name" value="EAL_sf"/>
</dbReference>
<organism evidence="7 10">
    <name type="scientific">Vibrio fluvialis</name>
    <dbReference type="NCBI Taxonomy" id="676"/>
    <lineage>
        <taxon>Bacteria</taxon>
        <taxon>Pseudomonadati</taxon>
        <taxon>Pseudomonadota</taxon>
        <taxon>Gammaproteobacteria</taxon>
        <taxon>Vibrionales</taxon>
        <taxon>Vibrionaceae</taxon>
        <taxon>Vibrio</taxon>
    </lineage>
</organism>
<dbReference type="Gene3D" id="3.30.70.270">
    <property type="match status" value="1"/>
</dbReference>
<dbReference type="SUPFAM" id="SSF141868">
    <property type="entry name" value="EAL domain-like"/>
    <property type="match status" value="1"/>
</dbReference>
<evidence type="ECO:0000259" key="4">
    <source>
        <dbReference type="PROSITE" id="PS50887"/>
    </source>
</evidence>
<feature type="domain" description="HAMP" evidence="3">
    <location>
        <begin position="172"/>
        <end position="224"/>
    </location>
</feature>
<protein>
    <submittedName>
        <fullName evidence="7">Diguanylate cyclase/phosphodiesterase domain 1 (GGDEF)</fullName>
    </submittedName>
    <submittedName>
        <fullName evidence="5">GGDEF domain-containing protein</fullName>
    </submittedName>
</protein>
<dbReference type="GO" id="GO:0071111">
    <property type="term" value="F:cyclic-guanylate-specific phosphodiesterase activity"/>
    <property type="evidence" value="ECO:0007669"/>
    <property type="project" value="InterPro"/>
</dbReference>
<dbReference type="PANTHER" id="PTHR33121:SF70">
    <property type="entry name" value="SIGNALING PROTEIN YKOW"/>
    <property type="match status" value="1"/>
</dbReference>
<dbReference type="InterPro" id="IPR001633">
    <property type="entry name" value="EAL_dom"/>
</dbReference>
<dbReference type="Pfam" id="PF00563">
    <property type="entry name" value="EAL"/>
    <property type="match status" value="1"/>
</dbReference>
<keyword evidence="1" id="KW-0812">Transmembrane</keyword>